<evidence type="ECO:0000313" key="2">
    <source>
        <dbReference type="EMBL" id="ACV11730.1"/>
    </source>
</evidence>
<dbReference type="STRING" id="519442.Huta_1555"/>
<dbReference type="EMBL" id="CP001687">
    <property type="protein sequence ID" value="ACV11730.1"/>
    <property type="molecule type" value="Genomic_DNA"/>
</dbReference>
<protein>
    <submittedName>
        <fullName evidence="2">Uncharacterized protein</fullName>
    </submittedName>
</protein>
<keyword evidence="3" id="KW-1185">Reference proteome</keyword>
<keyword evidence="1" id="KW-0812">Transmembrane</keyword>
<evidence type="ECO:0000256" key="1">
    <source>
        <dbReference type="SAM" id="Phobius"/>
    </source>
</evidence>
<keyword evidence="1" id="KW-1133">Transmembrane helix</keyword>
<dbReference type="eggNOG" id="arCOG10943">
    <property type="taxonomic scope" value="Archaea"/>
</dbReference>
<evidence type="ECO:0000313" key="3">
    <source>
        <dbReference type="Proteomes" id="UP000002071"/>
    </source>
</evidence>
<accession>C7NPE3</accession>
<proteinExistence type="predicted"/>
<dbReference type="HOGENOM" id="CLU_1976479_0_0_2"/>
<name>C7NPE3_HALUD</name>
<organism evidence="2 3">
    <name type="scientific">Halorhabdus utahensis (strain DSM 12940 / JCM 11049 / AX-2)</name>
    <dbReference type="NCBI Taxonomy" id="519442"/>
    <lineage>
        <taxon>Archaea</taxon>
        <taxon>Methanobacteriati</taxon>
        <taxon>Methanobacteriota</taxon>
        <taxon>Stenosarchaea group</taxon>
        <taxon>Halobacteria</taxon>
        <taxon>Halobacteriales</taxon>
        <taxon>Haloarculaceae</taxon>
        <taxon>Halorhabdus</taxon>
    </lineage>
</organism>
<dbReference type="AlphaFoldDB" id="C7NPE3"/>
<gene>
    <name evidence="2" type="ordered locus">Huta_1555</name>
</gene>
<feature type="transmembrane region" description="Helical" evidence="1">
    <location>
        <begin position="41"/>
        <end position="61"/>
    </location>
</feature>
<sequence>MLCAVFGILGVFSLFTGAIAGDASQAATALGARGTGSTLGGLGFLLVVIGIGDFAAVYGLWNLEWWGWLLGVALVALSLLVNVAQLAGTGGGIVLISIVLHLAIAGYLYRKRELFDVDAYLPAAMQ</sequence>
<dbReference type="Pfam" id="PF09900">
    <property type="entry name" value="DUF2127"/>
    <property type="match status" value="1"/>
</dbReference>
<keyword evidence="1" id="KW-0472">Membrane</keyword>
<dbReference type="Proteomes" id="UP000002071">
    <property type="component" value="Chromosome"/>
</dbReference>
<dbReference type="KEGG" id="hut:Huta_1555"/>
<feature type="transmembrane region" description="Helical" evidence="1">
    <location>
        <begin position="68"/>
        <end position="87"/>
    </location>
</feature>
<feature type="transmembrane region" description="Helical" evidence="1">
    <location>
        <begin position="93"/>
        <end position="109"/>
    </location>
</feature>
<dbReference type="InterPro" id="IPR021125">
    <property type="entry name" value="DUF2127"/>
</dbReference>
<reference evidence="2 3" key="1">
    <citation type="journal article" date="2009" name="Stand. Genomic Sci.">
        <title>Complete genome sequence of Halorhabdus utahensis type strain (AX-2).</title>
        <authorList>
            <person name="Anderson I."/>
            <person name="Tindall B.J."/>
            <person name="Pomrenke H."/>
            <person name="Goker M."/>
            <person name="Lapidus A."/>
            <person name="Nolan M."/>
            <person name="Copeland A."/>
            <person name="Glavina Del Rio T."/>
            <person name="Chen F."/>
            <person name="Tice H."/>
            <person name="Cheng J.F."/>
            <person name="Lucas S."/>
            <person name="Chertkov O."/>
            <person name="Bruce D."/>
            <person name="Brettin T."/>
            <person name="Detter J.C."/>
            <person name="Han C."/>
            <person name="Goodwin L."/>
            <person name="Land M."/>
            <person name="Hauser L."/>
            <person name="Chang Y.J."/>
            <person name="Jeffries C.D."/>
            <person name="Pitluck S."/>
            <person name="Pati A."/>
            <person name="Mavromatis K."/>
            <person name="Ivanova N."/>
            <person name="Ovchinnikova G."/>
            <person name="Chen A."/>
            <person name="Palaniappan K."/>
            <person name="Chain P."/>
            <person name="Rohde M."/>
            <person name="Bristow J."/>
            <person name="Eisen J.A."/>
            <person name="Markowitz V."/>
            <person name="Hugenholtz P."/>
            <person name="Kyrpides N.C."/>
            <person name="Klenk H.P."/>
        </authorList>
    </citation>
    <scope>NUCLEOTIDE SEQUENCE [LARGE SCALE GENOMIC DNA]</scope>
    <source>
        <strain evidence="3">DSM 12940 / JCM 11049 / AX-2</strain>
    </source>
</reference>